<keyword evidence="1" id="KW-0812">Transmembrane</keyword>
<feature type="transmembrane region" description="Helical" evidence="1">
    <location>
        <begin position="161"/>
        <end position="180"/>
    </location>
</feature>
<keyword evidence="1" id="KW-0472">Membrane</keyword>
<dbReference type="EMBL" id="MFZP01000003">
    <property type="protein sequence ID" value="OGK28500.1"/>
    <property type="molecule type" value="Genomic_DNA"/>
</dbReference>
<evidence type="ECO:0000256" key="1">
    <source>
        <dbReference type="SAM" id="Phobius"/>
    </source>
</evidence>
<comment type="caution">
    <text evidence="2">The sequence shown here is derived from an EMBL/GenBank/DDBJ whole genome shotgun (WGS) entry which is preliminary data.</text>
</comment>
<evidence type="ECO:0000313" key="3">
    <source>
        <dbReference type="Proteomes" id="UP000178597"/>
    </source>
</evidence>
<feature type="transmembrane region" description="Helical" evidence="1">
    <location>
        <begin position="186"/>
        <end position="204"/>
    </location>
</feature>
<dbReference type="STRING" id="1802040.A3C28_01885"/>
<proteinExistence type="predicted"/>
<name>A0A1F7HB08_9BACT</name>
<gene>
    <name evidence="2" type="ORF">A3C28_01885</name>
</gene>
<protein>
    <submittedName>
        <fullName evidence="2">Uncharacterized protein</fullName>
    </submittedName>
</protein>
<dbReference type="Proteomes" id="UP000178597">
    <property type="component" value="Unassembled WGS sequence"/>
</dbReference>
<feature type="transmembrane region" description="Helical" evidence="1">
    <location>
        <begin position="211"/>
        <end position="231"/>
    </location>
</feature>
<sequence>MRRLNLILTLTSLSVLLVTVERFSFTTKILLQPYNFLRLHELVQMVFIILFTVILPFLALHEISDNFKLLQKKGGLLLGTLFIVGIYFYATGNGVHEIASFFFNNYCDTKNIVGNLCNGLFFNDYYLGNILYFIGAALYTIVLFVLERQNPAKQFERKDKIILFINALIFSFAIFAYAAFDRVLVGLAYSIFLAIVSLGFLLTAKKDFFRLPYTMYATVCYVLATIASLIVRFR</sequence>
<dbReference type="AlphaFoldDB" id="A0A1F7HB08"/>
<feature type="transmembrane region" description="Helical" evidence="1">
    <location>
        <begin position="73"/>
        <end position="90"/>
    </location>
</feature>
<evidence type="ECO:0000313" key="2">
    <source>
        <dbReference type="EMBL" id="OGK28500.1"/>
    </source>
</evidence>
<keyword evidence="1" id="KW-1133">Transmembrane helix</keyword>
<feature type="transmembrane region" description="Helical" evidence="1">
    <location>
        <begin position="42"/>
        <end position="61"/>
    </location>
</feature>
<feature type="transmembrane region" description="Helical" evidence="1">
    <location>
        <begin position="125"/>
        <end position="146"/>
    </location>
</feature>
<reference evidence="2 3" key="1">
    <citation type="journal article" date="2016" name="Nat. Commun.">
        <title>Thousands of microbial genomes shed light on interconnected biogeochemical processes in an aquifer system.</title>
        <authorList>
            <person name="Anantharaman K."/>
            <person name="Brown C.T."/>
            <person name="Hug L.A."/>
            <person name="Sharon I."/>
            <person name="Castelle C.J."/>
            <person name="Probst A.J."/>
            <person name="Thomas B.C."/>
            <person name="Singh A."/>
            <person name="Wilkins M.J."/>
            <person name="Karaoz U."/>
            <person name="Brodie E.L."/>
            <person name="Williams K.H."/>
            <person name="Hubbard S.S."/>
            <person name="Banfield J.F."/>
        </authorList>
    </citation>
    <scope>NUCLEOTIDE SEQUENCE [LARGE SCALE GENOMIC DNA]</scope>
</reference>
<accession>A0A1F7HB08</accession>
<organism evidence="2 3">
    <name type="scientific">Candidatus Roizmanbacteria bacterium RIFCSPHIGHO2_02_FULL_39_9</name>
    <dbReference type="NCBI Taxonomy" id="1802040"/>
    <lineage>
        <taxon>Bacteria</taxon>
        <taxon>Candidatus Roizmaniibacteriota</taxon>
    </lineage>
</organism>